<comment type="caution">
    <text evidence="2">The sequence shown here is derived from an EMBL/GenBank/DDBJ whole genome shotgun (WGS) entry which is preliminary data.</text>
</comment>
<evidence type="ECO:0000256" key="1">
    <source>
        <dbReference type="SAM" id="Phobius"/>
    </source>
</evidence>
<dbReference type="EMBL" id="JBCLPP010000059">
    <property type="protein sequence ID" value="MEY8246592.1"/>
    <property type="molecule type" value="Genomic_DNA"/>
</dbReference>
<feature type="transmembrane region" description="Helical" evidence="1">
    <location>
        <begin position="42"/>
        <end position="59"/>
    </location>
</feature>
<reference evidence="2 3" key="1">
    <citation type="submission" date="2024-03" db="EMBL/GenBank/DDBJ databases">
        <title>Mouse gut bacterial collection (mGBC) of GemPharmatech.</title>
        <authorList>
            <person name="He Y."/>
            <person name="Dong L."/>
            <person name="Wu D."/>
            <person name="Gao X."/>
            <person name="Lin Z."/>
        </authorList>
    </citation>
    <scope>NUCLEOTIDE SEQUENCE [LARGE SCALE GENOMIC DNA]</scope>
    <source>
        <strain evidence="2 3">54-13</strain>
    </source>
</reference>
<proteinExistence type="predicted"/>
<evidence type="ECO:0000313" key="3">
    <source>
        <dbReference type="Proteomes" id="UP001565200"/>
    </source>
</evidence>
<keyword evidence="3" id="KW-1185">Reference proteome</keyword>
<protein>
    <submittedName>
        <fullName evidence="2">Uncharacterized protein</fullName>
    </submittedName>
</protein>
<keyword evidence="1" id="KW-0472">Membrane</keyword>
<sequence length="290" mass="33704">MSDTLRYKTVLWMVWLQPVLIAIAICMIEFSGPGRVWRWNVPFWTLLVGYLLGFFLLPFSRGLEKPSVLKWWLRIDLVITILMFIPAYFTLAGCDVKYSSDKGDYILFSRGGLLSAPHINLGVKSGLFITDLNYFPVGYVGISDYDWDIDSSSGCFELFARYNNENRIFICPTDSILYHANRATINHRIDSRYYDLYPKGIDNMDFVMPDDFSRIVYTDSSDISYYKAYDDWYPSTEIMFPPGYSNISPDSVIIRCKDSKEDRVYPKDSIPHMSPTKVQQFIRQLKGDKR</sequence>
<organism evidence="2 3">
    <name type="scientific">Heminiphilus faecis</name>
    <dbReference type="NCBI Taxonomy" id="2601703"/>
    <lineage>
        <taxon>Bacteria</taxon>
        <taxon>Pseudomonadati</taxon>
        <taxon>Bacteroidota</taxon>
        <taxon>Bacteroidia</taxon>
        <taxon>Bacteroidales</taxon>
        <taxon>Muribaculaceae</taxon>
        <taxon>Heminiphilus</taxon>
    </lineage>
</organism>
<dbReference type="RefSeq" id="WP_123395101.1">
    <property type="nucleotide sequence ID" value="NZ_JBCLPP010000059.1"/>
</dbReference>
<dbReference type="Proteomes" id="UP001565200">
    <property type="component" value="Unassembled WGS sequence"/>
</dbReference>
<name>A0ABV4D3P8_9BACT</name>
<accession>A0ABV4D3P8</accession>
<evidence type="ECO:0000313" key="2">
    <source>
        <dbReference type="EMBL" id="MEY8246592.1"/>
    </source>
</evidence>
<feature type="transmembrane region" description="Helical" evidence="1">
    <location>
        <begin position="12"/>
        <end position="30"/>
    </location>
</feature>
<keyword evidence="1" id="KW-1133">Transmembrane helix</keyword>
<gene>
    <name evidence="2" type="ORF">AAK873_13370</name>
</gene>
<feature type="transmembrane region" description="Helical" evidence="1">
    <location>
        <begin position="71"/>
        <end position="91"/>
    </location>
</feature>
<keyword evidence="1" id="KW-0812">Transmembrane</keyword>